<sequence length="119" mass="13016">MDETPLCEILLQYGDVRNNDVSVEASPANSNSTQGSVQFKLQGYVNRILKSAIARQAEANITTNLSSHSLWRGGAQHANGDSELMAQWIFDRGNWNMTATNKAFAYALVGNLPTSVRSL</sequence>
<protein>
    <submittedName>
        <fullName evidence="1">Unnamed protein product</fullName>
    </submittedName>
</protein>
<proteinExistence type="predicted"/>
<reference evidence="1" key="1">
    <citation type="submission" date="2023-04" db="EMBL/GenBank/DDBJ databases">
        <title>Phytophthora lilii NBRC 32176.</title>
        <authorList>
            <person name="Ichikawa N."/>
            <person name="Sato H."/>
            <person name="Tonouchi N."/>
        </authorList>
    </citation>
    <scope>NUCLEOTIDE SEQUENCE</scope>
    <source>
        <strain evidence="1">NBRC 32176</strain>
    </source>
</reference>
<dbReference type="OrthoDB" id="79176at2759"/>
<evidence type="ECO:0000313" key="1">
    <source>
        <dbReference type="EMBL" id="GMF43286.1"/>
    </source>
</evidence>
<dbReference type="Proteomes" id="UP001165083">
    <property type="component" value="Unassembled WGS sequence"/>
</dbReference>
<comment type="caution">
    <text evidence="1">The sequence shown here is derived from an EMBL/GenBank/DDBJ whole genome shotgun (WGS) entry which is preliminary data.</text>
</comment>
<dbReference type="AlphaFoldDB" id="A0A9W6XPX4"/>
<evidence type="ECO:0000313" key="2">
    <source>
        <dbReference type="Proteomes" id="UP001165083"/>
    </source>
</evidence>
<organism evidence="1 2">
    <name type="scientific">Phytophthora lilii</name>
    <dbReference type="NCBI Taxonomy" id="2077276"/>
    <lineage>
        <taxon>Eukaryota</taxon>
        <taxon>Sar</taxon>
        <taxon>Stramenopiles</taxon>
        <taxon>Oomycota</taxon>
        <taxon>Peronosporomycetes</taxon>
        <taxon>Peronosporales</taxon>
        <taxon>Peronosporaceae</taxon>
        <taxon>Phytophthora</taxon>
    </lineage>
</organism>
<accession>A0A9W6XPX4</accession>
<dbReference type="EMBL" id="BSXW01002650">
    <property type="protein sequence ID" value="GMF43286.1"/>
    <property type="molecule type" value="Genomic_DNA"/>
</dbReference>
<name>A0A9W6XPX4_9STRA</name>
<keyword evidence="2" id="KW-1185">Reference proteome</keyword>
<gene>
    <name evidence="1" type="ORF">Plil01_001684800</name>
</gene>